<gene>
    <name evidence="7" type="ORF">ZIOFF_003935</name>
</gene>
<evidence type="ECO:0000313" key="7">
    <source>
        <dbReference type="EMBL" id="KAG6538805.1"/>
    </source>
</evidence>
<dbReference type="SUPFAM" id="SSF48464">
    <property type="entry name" value="ENTH/VHS domain"/>
    <property type="match status" value="1"/>
</dbReference>
<dbReference type="PANTHER" id="PTHR12276">
    <property type="entry name" value="EPSIN/ENT-RELATED"/>
    <property type="match status" value="1"/>
</dbReference>
<dbReference type="InterPro" id="IPR008942">
    <property type="entry name" value="ENTH_VHS"/>
</dbReference>
<evidence type="ECO:0000313" key="8">
    <source>
        <dbReference type="Proteomes" id="UP000734854"/>
    </source>
</evidence>
<dbReference type="Pfam" id="PF01417">
    <property type="entry name" value="ENTH"/>
    <property type="match status" value="1"/>
</dbReference>
<dbReference type="GO" id="GO:0030125">
    <property type="term" value="C:clathrin vesicle coat"/>
    <property type="evidence" value="ECO:0007669"/>
    <property type="project" value="TreeGrafter"/>
</dbReference>
<feature type="region of interest" description="Disordered" evidence="5">
    <location>
        <begin position="208"/>
        <end position="228"/>
    </location>
</feature>
<accession>A0A8J5INI4</accession>
<sequence length="284" mass="32856">MDAAPFFHELRKQASFFLKDKLRTARLALTDVTPAQLYSPLFFLRLCFLRPGHGSNCFILFCRLTEEATNSSSWAPDSKTMRCISLAAFEIDDYWRIVEILHKKFEKFDKKQWREPYKALILLEYLLTHGPKSIAEEFQNDKGAIQLLGDLKFIDERGFNWGLTVKYKTQRVLNLLDNGQHLDEERDRARKLSRGIQGFGSFNLNQLSSASDHESVPSKHRRHDDDVFMKSEKENLKCDATVEPLMRREGRIEGRLFQELSNRKILAVNETRNGVATKPTLANG</sequence>
<evidence type="ECO:0000256" key="3">
    <source>
        <dbReference type="ARBA" id="ARBA00023034"/>
    </source>
</evidence>
<feature type="compositionally biased region" description="Basic and acidic residues" evidence="5">
    <location>
        <begin position="211"/>
        <end position="228"/>
    </location>
</feature>
<dbReference type="GO" id="GO:0005768">
    <property type="term" value="C:endosome"/>
    <property type="evidence" value="ECO:0007669"/>
    <property type="project" value="TreeGrafter"/>
</dbReference>
<dbReference type="SMART" id="SM00273">
    <property type="entry name" value="ENTH"/>
    <property type="match status" value="1"/>
</dbReference>
<proteinExistence type="predicted"/>
<keyword evidence="3" id="KW-0333">Golgi apparatus</keyword>
<evidence type="ECO:0000256" key="1">
    <source>
        <dbReference type="ARBA" id="ARBA00004132"/>
    </source>
</evidence>
<name>A0A8J5INI4_ZINOF</name>
<evidence type="ECO:0000259" key="6">
    <source>
        <dbReference type="PROSITE" id="PS50942"/>
    </source>
</evidence>
<dbReference type="CDD" id="cd03571">
    <property type="entry name" value="ENTH"/>
    <property type="match status" value="1"/>
</dbReference>
<organism evidence="7 8">
    <name type="scientific">Zingiber officinale</name>
    <name type="common">Ginger</name>
    <name type="synonym">Amomum zingiber</name>
    <dbReference type="NCBI Taxonomy" id="94328"/>
    <lineage>
        <taxon>Eukaryota</taxon>
        <taxon>Viridiplantae</taxon>
        <taxon>Streptophyta</taxon>
        <taxon>Embryophyta</taxon>
        <taxon>Tracheophyta</taxon>
        <taxon>Spermatophyta</taxon>
        <taxon>Magnoliopsida</taxon>
        <taxon>Liliopsida</taxon>
        <taxon>Zingiberales</taxon>
        <taxon>Zingiberaceae</taxon>
        <taxon>Zingiber</taxon>
    </lineage>
</organism>
<evidence type="ECO:0000256" key="5">
    <source>
        <dbReference type="SAM" id="MobiDB-lite"/>
    </source>
</evidence>
<reference evidence="7 8" key="1">
    <citation type="submission" date="2020-08" db="EMBL/GenBank/DDBJ databases">
        <title>Plant Genome Project.</title>
        <authorList>
            <person name="Zhang R.-G."/>
        </authorList>
    </citation>
    <scope>NUCLEOTIDE SEQUENCE [LARGE SCALE GENOMIC DNA]</scope>
    <source>
        <tissue evidence="7">Rhizome</tissue>
    </source>
</reference>
<dbReference type="GO" id="GO:0030276">
    <property type="term" value="F:clathrin binding"/>
    <property type="evidence" value="ECO:0007669"/>
    <property type="project" value="TreeGrafter"/>
</dbReference>
<dbReference type="InterPro" id="IPR013809">
    <property type="entry name" value="ENTH"/>
</dbReference>
<comment type="subcellular location">
    <subcellularLocation>
        <location evidence="1">Cytoplasmic vesicle</location>
        <location evidence="1">Clathrin-coated vesicle</location>
    </subcellularLocation>
    <subcellularLocation>
        <location evidence="2">Golgi apparatus</location>
    </subcellularLocation>
</comment>
<dbReference type="GO" id="GO:0006897">
    <property type="term" value="P:endocytosis"/>
    <property type="evidence" value="ECO:0007669"/>
    <property type="project" value="TreeGrafter"/>
</dbReference>
<evidence type="ECO:0000256" key="4">
    <source>
        <dbReference type="ARBA" id="ARBA00023329"/>
    </source>
</evidence>
<dbReference type="Proteomes" id="UP000734854">
    <property type="component" value="Unassembled WGS sequence"/>
</dbReference>
<keyword evidence="4" id="KW-0968">Cytoplasmic vesicle</keyword>
<feature type="domain" description="ENTH" evidence="6">
    <location>
        <begin position="53"/>
        <end position="186"/>
    </location>
</feature>
<dbReference type="PANTHER" id="PTHR12276:SF116">
    <property type="entry name" value="ENTH_VHS FAMILY PROTEIN"/>
    <property type="match status" value="1"/>
</dbReference>
<dbReference type="GO" id="GO:0005543">
    <property type="term" value="F:phospholipid binding"/>
    <property type="evidence" value="ECO:0007669"/>
    <property type="project" value="TreeGrafter"/>
</dbReference>
<keyword evidence="8" id="KW-1185">Reference proteome</keyword>
<evidence type="ECO:0000256" key="2">
    <source>
        <dbReference type="ARBA" id="ARBA00004555"/>
    </source>
</evidence>
<comment type="caution">
    <text evidence="7">The sequence shown here is derived from an EMBL/GenBank/DDBJ whole genome shotgun (WGS) entry which is preliminary data.</text>
</comment>
<dbReference type="Gene3D" id="1.25.40.90">
    <property type="match status" value="1"/>
</dbReference>
<dbReference type="AlphaFoldDB" id="A0A8J5INI4"/>
<dbReference type="GO" id="GO:0005886">
    <property type="term" value="C:plasma membrane"/>
    <property type="evidence" value="ECO:0007669"/>
    <property type="project" value="TreeGrafter"/>
</dbReference>
<dbReference type="EMBL" id="JACMSC010000001">
    <property type="protein sequence ID" value="KAG6538805.1"/>
    <property type="molecule type" value="Genomic_DNA"/>
</dbReference>
<dbReference type="GO" id="GO:0005794">
    <property type="term" value="C:Golgi apparatus"/>
    <property type="evidence" value="ECO:0007669"/>
    <property type="project" value="UniProtKB-SubCell"/>
</dbReference>
<protein>
    <recommendedName>
        <fullName evidence="6">ENTH domain-containing protein</fullName>
    </recommendedName>
</protein>
<dbReference type="PROSITE" id="PS50942">
    <property type="entry name" value="ENTH"/>
    <property type="match status" value="1"/>
</dbReference>